<evidence type="ECO:0000313" key="5">
    <source>
        <dbReference type="Proteomes" id="UP000016540"/>
    </source>
</evidence>
<dbReference type="PANTHER" id="PTHR44591:SF3">
    <property type="entry name" value="RESPONSE REGULATORY DOMAIN-CONTAINING PROTEIN"/>
    <property type="match status" value="1"/>
</dbReference>
<reference evidence="4 5" key="1">
    <citation type="journal article" date="2013" name="Genome Announc.">
        <title>Draft Genome Sequence of the Moderately Halophilic Bacterium Marinobacter lipolyticus Strain SM19.</title>
        <authorList>
            <person name="Papke R.T."/>
            <person name="de la Haba R.R."/>
            <person name="Infante-Dominguez C."/>
            <person name="Perez D."/>
            <person name="Sanchez-Porro C."/>
            <person name="Lapierre P."/>
            <person name="Ventosa A."/>
        </authorList>
    </citation>
    <scope>NUCLEOTIDE SEQUENCE [LARGE SCALE GENOMIC DNA]</scope>
    <source>
        <strain evidence="4 5">SM19</strain>
    </source>
</reference>
<organism evidence="4 5">
    <name type="scientific">Marinobacter lipolyticus SM19</name>
    <dbReference type="NCBI Taxonomy" id="1318628"/>
    <lineage>
        <taxon>Bacteria</taxon>
        <taxon>Pseudomonadati</taxon>
        <taxon>Pseudomonadota</taxon>
        <taxon>Gammaproteobacteria</taxon>
        <taxon>Pseudomonadales</taxon>
        <taxon>Marinobacteraceae</taxon>
        <taxon>Marinobacter</taxon>
    </lineage>
</organism>
<feature type="domain" description="Response regulatory" evidence="3">
    <location>
        <begin position="10"/>
        <end position="127"/>
    </location>
</feature>
<dbReference type="Proteomes" id="UP000016540">
    <property type="component" value="Unassembled WGS sequence"/>
</dbReference>
<dbReference type="SUPFAM" id="SSF52172">
    <property type="entry name" value="CheY-like"/>
    <property type="match status" value="1"/>
</dbReference>
<dbReference type="STRING" id="1318628.MARLIPOL_05999"/>
<dbReference type="RefSeq" id="WP_012137200.1">
    <property type="nucleotide sequence ID" value="NZ_KE007306.1"/>
</dbReference>
<evidence type="ECO:0000313" key="4">
    <source>
        <dbReference type="EMBL" id="EON92985.1"/>
    </source>
</evidence>
<dbReference type="PANTHER" id="PTHR44591">
    <property type="entry name" value="STRESS RESPONSE REGULATOR PROTEIN 1"/>
    <property type="match status" value="1"/>
</dbReference>
<dbReference type="HOGENOM" id="CLU_000445_69_17_6"/>
<evidence type="ECO:0000256" key="2">
    <source>
        <dbReference type="PROSITE-ProRule" id="PRU00169"/>
    </source>
</evidence>
<protein>
    <submittedName>
        <fullName evidence="4">Chemotaxis protein CheY</fullName>
    </submittedName>
</protein>
<accession>R8B310</accession>
<dbReference type="GO" id="GO:0000160">
    <property type="term" value="P:phosphorelay signal transduction system"/>
    <property type="evidence" value="ECO:0007669"/>
    <property type="project" value="InterPro"/>
</dbReference>
<evidence type="ECO:0000259" key="3">
    <source>
        <dbReference type="PROSITE" id="PS50110"/>
    </source>
</evidence>
<dbReference type="EMBL" id="ASAD01000008">
    <property type="protein sequence ID" value="EON92985.1"/>
    <property type="molecule type" value="Genomic_DNA"/>
</dbReference>
<keyword evidence="5" id="KW-1185">Reference proteome</keyword>
<dbReference type="InterPro" id="IPR001789">
    <property type="entry name" value="Sig_transdc_resp-reg_receiver"/>
</dbReference>
<dbReference type="Pfam" id="PF00072">
    <property type="entry name" value="Response_reg"/>
    <property type="match status" value="1"/>
</dbReference>
<dbReference type="OrthoDB" id="9800897at2"/>
<proteinExistence type="predicted"/>
<dbReference type="PROSITE" id="PS50110">
    <property type="entry name" value="RESPONSE_REGULATORY"/>
    <property type="match status" value="1"/>
</dbReference>
<name>R8B310_9GAMM</name>
<dbReference type="AlphaFoldDB" id="R8B310"/>
<keyword evidence="1 2" id="KW-0597">Phosphoprotein</keyword>
<dbReference type="Gene3D" id="3.40.50.2300">
    <property type="match status" value="1"/>
</dbReference>
<dbReference type="SMART" id="SM00448">
    <property type="entry name" value="REC"/>
    <property type="match status" value="1"/>
</dbReference>
<dbReference type="InterPro" id="IPR050595">
    <property type="entry name" value="Bact_response_regulator"/>
</dbReference>
<dbReference type="PATRIC" id="fig|1318628.3.peg.1201"/>
<feature type="modified residue" description="4-aspartylphosphate" evidence="2">
    <location>
        <position position="60"/>
    </location>
</feature>
<sequence>MTRNCAALQKILYVEDEEDIRAVAELALESVGGFTLRSCGSGQQALQEAPDFAPDLILLDVMMPGMDGPSTFEALMGIPDLADTPVIFMTAKVQSDEVAYYKKLGAIDVIPKPFDPMSLADQIRSIWARMED</sequence>
<dbReference type="InterPro" id="IPR011006">
    <property type="entry name" value="CheY-like_superfamily"/>
</dbReference>
<dbReference type="eggNOG" id="COG0745">
    <property type="taxonomic scope" value="Bacteria"/>
</dbReference>
<comment type="caution">
    <text evidence="4">The sequence shown here is derived from an EMBL/GenBank/DDBJ whole genome shotgun (WGS) entry which is preliminary data.</text>
</comment>
<evidence type="ECO:0000256" key="1">
    <source>
        <dbReference type="ARBA" id="ARBA00022553"/>
    </source>
</evidence>
<gene>
    <name evidence="4" type="ORF">MARLIPOL_05999</name>
</gene>